<dbReference type="Proteomes" id="UP000258309">
    <property type="component" value="Unassembled WGS sequence"/>
</dbReference>
<sequence length="323" mass="34529">MTRVLLFGAGSIGGIYAYILSRAGVHVTAVCRSNYAVVKEHGFKIASPKFGSCTVKPHAVNSVADAQGPWNYIVVCSKAFPGDRPSLADHLKSAVGPETTIALIQNGVGIESEVAAAFPNNPILSCVVYLPTEQIQPGVIEMREEDTLEIGTFPASAPDAHKKAAADFASVVKAGGGTSVLYDDIQGRRWHKLLINASWNPICAISRSTDVDFLRSTPQSVDYVRSVIMEIVSVARALGHTEIDEAMAQKQLDRALGREKGITVSMLADALEDRKMEVEAIVGNTVRIAQSVGVKTPLLDVLYILLKALDDSTARLRSAASKG</sequence>
<dbReference type="InterPro" id="IPR008927">
    <property type="entry name" value="6-PGluconate_DH-like_C_sf"/>
</dbReference>
<protein>
    <recommendedName>
        <fullName evidence="4">2-dehydropantoate 2-reductase</fullName>
        <ecNumber evidence="4">1.1.1.169</ecNumber>
    </recommendedName>
    <alternativeName>
        <fullName evidence="4">Ketopantoate reductase</fullName>
    </alternativeName>
</protein>
<dbReference type="SUPFAM" id="SSF51735">
    <property type="entry name" value="NAD(P)-binding Rossmann-fold domains"/>
    <property type="match status" value="1"/>
</dbReference>
<dbReference type="InterPro" id="IPR036291">
    <property type="entry name" value="NAD(P)-bd_dom_sf"/>
</dbReference>
<dbReference type="InterPro" id="IPR051402">
    <property type="entry name" value="KPR-Related"/>
</dbReference>
<evidence type="ECO:0000259" key="5">
    <source>
        <dbReference type="Pfam" id="PF02558"/>
    </source>
</evidence>
<evidence type="ECO:0000256" key="2">
    <source>
        <dbReference type="ARBA" id="ARBA00022857"/>
    </source>
</evidence>
<dbReference type="Gene3D" id="1.10.1040.10">
    <property type="entry name" value="N-(1-d-carboxylethyl)-l-norvaline Dehydrogenase, domain 2"/>
    <property type="match status" value="1"/>
</dbReference>
<dbReference type="EMBL" id="NCSJ02000367">
    <property type="protein sequence ID" value="RFU25074.1"/>
    <property type="molecule type" value="Genomic_DNA"/>
</dbReference>
<dbReference type="PANTHER" id="PTHR21708:SF30">
    <property type="entry name" value="2-DEHYDROPANTOATE 2-REDUCTASE-RELATED"/>
    <property type="match status" value="1"/>
</dbReference>
<dbReference type="InterPro" id="IPR013328">
    <property type="entry name" value="6PGD_dom2"/>
</dbReference>
<evidence type="ECO:0000256" key="3">
    <source>
        <dbReference type="ARBA" id="ARBA00023002"/>
    </source>
</evidence>
<dbReference type="EC" id="1.1.1.169" evidence="4"/>
<evidence type="ECO:0000256" key="1">
    <source>
        <dbReference type="ARBA" id="ARBA00007870"/>
    </source>
</evidence>
<evidence type="ECO:0000259" key="6">
    <source>
        <dbReference type="Pfam" id="PF08546"/>
    </source>
</evidence>
<dbReference type="Pfam" id="PF02558">
    <property type="entry name" value="ApbA"/>
    <property type="match status" value="1"/>
</dbReference>
<comment type="caution">
    <text evidence="7">The sequence shown here is derived from an EMBL/GenBank/DDBJ whole genome shotgun (WGS) entry which is preliminary data.</text>
</comment>
<comment type="function">
    <text evidence="4">Catalyzes the NADPH-dependent reduction of ketopantoate into pantoic acid.</text>
</comment>
<dbReference type="InterPro" id="IPR013752">
    <property type="entry name" value="KPA_reductase"/>
</dbReference>
<dbReference type="AlphaFoldDB" id="A0A3E2GV75"/>
<name>A0A3E2GV75_SCYLI</name>
<keyword evidence="8" id="KW-1185">Reference proteome</keyword>
<proteinExistence type="inferred from homology"/>
<dbReference type="Pfam" id="PF08546">
    <property type="entry name" value="ApbA_C"/>
    <property type="match status" value="1"/>
</dbReference>
<evidence type="ECO:0000313" key="7">
    <source>
        <dbReference type="EMBL" id="RFU25074.1"/>
    </source>
</evidence>
<dbReference type="Gene3D" id="3.40.50.720">
    <property type="entry name" value="NAD(P)-binding Rossmann-like Domain"/>
    <property type="match status" value="1"/>
</dbReference>
<feature type="domain" description="Ketopantoate reductase N-terminal" evidence="5">
    <location>
        <begin position="5"/>
        <end position="154"/>
    </location>
</feature>
<dbReference type="InterPro" id="IPR003710">
    <property type="entry name" value="ApbA"/>
</dbReference>
<feature type="non-terminal residue" evidence="7">
    <location>
        <position position="323"/>
    </location>
</feature>
<organism evidence="7 8">
    <name type="scientific">Scytalidium lignicola</name>
    <name type="common">Hyphomycete</name>
    <dbReference type="NCBI Taxonomy" id="5539"/>
    <lineage>
        <taxon>Eukaryota</taxon>
        <taxon>Fungi</taxon>
        <taxon>Dikarya</taxon>
        <taxon>Ascomycota</taxon>
        <taxon>Pezizomycotina</taxon>
        <taxon>Leotiomycetes</taxon>
        <taxon>Leotiomycetes incertae sedis</taxon>
        <taxon>Scytalidium</taxon>
    </lineage>
</organism>
<dbReference type="GO" id="GO:0008677">
    <property type="term" value="F:2-dehydropantoate 2-reductase activity"/>
    <property type="evidence" value="ECO:0007669"/>
    <property type="project" value="UniProtKB-EC"/>
</dbReference>
<reference evidence="7 8" key="1">
    <citation type="submission" date="2018-05" db="EMBL/GenBank/DDBJ databases">
        <title>Draft genome sequence of Scytalidium lignicola DSM 105466, a ubiquitous saprotrophic fungus.</title>
        <authorList>
            <person name="Buettner E."/>
            <person name="Gebauer A.M."/>
            <person name="Hofrichter M."/>
            <person name="Liers C."/>
            <person name="Kellner H."/>
        </authorList>
    </citation>
    <scope>NUCLEOTIDE SEQUENCE [LARGE SCALE GENOMIC DNA]</scope>
    <source>
        <strain evidence="7 8">DSM 105466</strain>
    </source>
</reference>
<evidence type="ECO:0000313" key="8">
    <source>
        <dbReference type="Proteomes" id="UP000258309"/>
    </source>
</evidence>
<keyword evidence="2 4" id="KW-0521">NADP</keyword>
<dbReference type="STRING" id="5539.A0A3E2GV75"/>
<dbReference type="GO" id="GO:0015940">
    <property type="term" value="P:pantothenate biosynthetic process"/>
    <property type="evidence" value="ECO:0007669"/>
    <property type="project" value="InterPro"/>
</dbReference>
<dbReference type="NCBIfam" id="TIGR00745">
    <property type="entry name" value="apbA_panE"/>
    <property type="match status" value="1"/>
</dbReference>
<gene>
    <name evidence="7" type="ORF">B7463_g11266</name>
</gene>
<dbReference type="InterPro" id="IPR013332">
    <property type="entry name" value="KPR_N"/>
</dbReference>
<feature type="non-terminal residue" evidence="7">
    <location>
        <position position="1"/>
    </location>
</feature>
<feature type="domain" description="Ketopantoate reductase C-terminal" evidence="6">
    <location>
        <begin position="184"/>
        <end position="309"/>
    </location>
</feature>
<dbReference type="SUPFAM" id="SSF48179">
    <property type="entry name" value="6-phosphogluconate dehydrogenase C-terminal domain-like"/>
    <property type="match status" value="1"/>
</dbReference>
<dbReference type="PANTHER" id="PTHR21708">
    <property type="entry name" value="PROBABLE 2-DEHYDROPANTOATE 2-REDUCTASE"/>
    <property type="match status" value="1"/>
</dbReference>
<dbReference type="GO" id="GO:0005737">
    <property type="term" value="C:cytoplasm"/>
    <property type="evidence" value="ECO:0007669"/>
    <property type="project" value="TreeGrafter"/>
</dbReference>
<comment type="catalytic activity">
    <reaction evidence="4">
        <text>(R)-pantoate + NADP(+) = 2-dehydropantoate + NADPH + H(+)</text>
        <dbReference type="Rhea" id="RHEA:16233"/>
        <dbReference type="ChEBI" id="CHEBI:11561"/>
        <dbReference type="ChEBI" id="CHEBI:15378"/>
        <dbReference type="ChEBI" id="CHEBI:15980"/>
        <dbReference type="ChEBI" id="CHEBI:57783"/>
        <dbReference type="ChEBI" id="CHEBI:58349"/>
        <dbReference type="EC" id="1.1.1.169"/>
    </reaction>
</comment>
<dbReference type="OMA" id="LWNASWG"/>
<dbReference type="FunFam" id="1.10.1040.10:FF:000017">
    <property type="entry name" value="2-dehydropantoate 2-reductase"/>
    <property type="match status" value="1"/>
</dbReference>
<keyword evidence="3 4" id="KW-0560">Oxidoreductase</keyword>
<comment type="similarity">
    <text evidence="1 4">Belongs to the ketopantoate reductase family.</text>
</comment>
<evidence type="ECO:0000256" key="4">
    <source>
        <dbReference type="RuleBase" id="RU362068"/>
    </source>
</evidence>
<accession>A0A3E2GV75</accession>
<dbReference type="OrthoDB" id="3609at2759"/>